<keyword evidence="1" id="KW-0472">Membrane</keyword>
<dbReference type="PIRSF" id="PIRSF037221">
    <property type="entry name" value="DUF1517"/>
    <property type="match status" value="1"/>
</dbReference>
<feature type="signal peptide" evidence="2">
    <location>
        <begin position="1"/>
        <end position="26"/>
    </location>
</feature>
<dbReference type="Pfam" id="PF07466">
    <property type="entry name" value="DUF1517"/>
    <property type="match status" value="2"/>
</dbReference>
<dbReference type="AlphaFoldDB" id="A0AA42AQE8"/>
<feature type="chain" id="PRO_5041389708" evidence="2">
    <location>
        <begin position="27"/>
        <end position="356"/>
    </location>
</feature>
<keyword evidence="1" id="KW-1133">Transmembrane helix</keyword>
<evidence type="ECO:0000256" key="1">
    <source>
        <dbReference type="SAM" id="Phobius"/>
    </source>
</evidence>
<keyword evidence="4" id="KW-1185">Reference proteome</keyword>
<evidence type="ECO:0000256" key="2">
    <source>
        <dbReference type="SAM" id="SignalP"/>
    </source>
</evidence>
<feature type="transmembrane region" description="Helical" evidence="1">
    <location>
        <begin position="103"/>
        <end position="122"/>
    </location>
</feature>
<dbReference type="InterPro" id="IPR053023">
    <property type="entry name" value="FLAP_modulator"/>
</dbReference>
<evidence type="ECO:0000313" key="3">
    <source>
        <dbReference type="EMBL" id="MCL7038969.1"/>
    </source>
</evidence>
<reference evidence="3" key="1">
    <citation type="submission" date="2022-03" db="EMBL/GenBank/DDBJ databases">
        <title>A functionally conserved STORR gene fusion in Papaver species that diverged 16.8 million years ago.</title>
        <authorList>
            <person name="Catania T."/>
        </authorList>
    </citation>
    <scope>NUCLEOTIDE SEQUENCE</scope>
    <source>
        <strain evidence="3">S-191538</strain>
    </source>
</reference>
<protein>
    <submittedName>
        <fullName evidence="3">Uncharacterized protein</fullName>
    </submittedName>
</protein>
<keyword evidence="2" id="KW-0732">Signal</keyword>
<dbReference type="GO" id="GO:0009507">
    <property type="term" value="C:chloroplast"/>
    <property type="evidence" value="ECO:0007669"/>
    <property type="project" value="TreeGrafter"/>
</dbReference>
<proteinExistence type="predicted"/>
<dbReference type="PANTHER" id="PTHR33975">
    <property type="entry name" value="MYELIN-ASSOCIATED OLIGODENDROCYTE BASIC PROTEIN"/>
    <property type="match status" value="1"/>
</dbReference>
<name>A0AA42AQE8_PAPNU</name>
<dbReference type="InterPro" id="IPR010903">
    <property type="entry name" value="DUF1517"/>
</dbReference>
<comment type="caution">
    <text evidence="3">The sequence shown here is derived from an EMBL/GenBank/DDBJ whole genome shotgun (WGS) entry which is preliminary data.</text>
</comment>
<gene>
    <name evidence="3" type="ORF">MKW94_000389</name>
</gene>
<sequence>MKPMPAITVLLLGLLLVIYVPHSSVAASGGVVGGDSFSSHSSNDDSNSFSSYSSSIDDSFSSLSSIAASGGGIGGNSYSQFTESVSDRDDHAKVTGSGGGGGGAGGAIIMFLFLAFVVWVIFKASSNRSGGSILTVIKLQVGLLGTARSIQKELDRIAQVADTSKPKGLSYVLQESTLALLRHPNYCISGYSSVDADLGIEDGEKRFKQLSKEEREKFDEETLFNVNNIKRQSSPVDTMQGIDDGEKHFIELCIPEQKYLDREPLVGVNNIKRQTTSSKSSLSNEYIVVTILVAAEGVNKLPNVDCIGNLQVALQKLGSIPTNNIKAVQVLWTPQLENDTLTERELLEDYPLLKPL</sequence>
<evidence type="ECO:0000313" key="4">
    <source>
        <dbReference type="Proteomes" id="UP001177140"/>
    </source>
</evidence>
<dbReference type="EMBL" id="JAJJMA010196141">
    <property type="protein sequence ID" value="MCL7038969.1"/>
    <property type="molecule type" value="Genomic_DNA"/>
</dbReference>
<dbReference type="Proteomes" id="UP001177140">
    <property type="component" value="Unassembled WGS sequence"/>
</dbReference>
<accession>A0AA42AQE8</accession>
<keyword evidence="1" id="KW-0812">Transmembrane</keyword>
<organism evidence="3 4">
    <name type="scientific">Papaver nudicaule</name>
    <name type="common">Iceland poppy</name>
    <dbReference type="NCBI Taxonomy" id="74823"/>
    <lineage>
        <taxon>Eukaryota</taxon>
        <taxon>Viridiplantae</taxon>
        <taxon>Streptophyta</taxon>
        <taxon>Embryophyta</taxon>
        <taxon>Tracheophyta</taxon>
        <taxon>Spermatophyta</taxon>
        <taxon>Magnoliopsida</taxon>
        <taxon>Ranunculales</taxon>
        <taxon>Papaveraceae</taxon>
        <taxon>Papaveroideae</taxon>
        <taxon>Papaver</taxon>
    </lineage>
</organism>
<dbReference type="PANTHER" id="PTHR33975:SF2">
    <property type="entry name" value="MYELIN-ASSOCIATED OLIGODENDROCYTE BASIC PROTEIN"/>
    <property type="match status" value="1"/>
</dbReference>